<dbReference type="InterPro" id="IPR036085">
    <property type="entry name" value="PAZ_dom_sf"/>
</dbReference>
<dbReference type="SUPFAM" id="SSF101690">
    <property type="entry name" value="PAZ domain"/>
    <property type="match status" value="1"/>
</dbReference>
<protein>
    <submittedName>
        <fullName evidence="4">Uncharacterized protein</fullName>
    </submittedName>
</protein>
<dbReference type="Pfam" id="PF08699">
    <property type="entry name" value="ArgoL1"/>
    <property type="match status" value="1"/>
</dbReference>
<dbReference type="SMART" id="SM00950">
    <property type="entry name" value="Piwi"/>
    <property type="match status" value="1"/>
</dbReference>
<keyword evidence="5" id="KW-1185">Reference proteome</keyword>
<gene>
    <name evidence="4" type="ORF">QVE165_LOCUS3133</name>
</gene>
<dbReference type="Pfam" id="PF02171">
    <property type="entry name" value="Piwi"/>
    <property type="match status" value="1"/>
</dbReference>
<dbReference type="InterPro" id="IPR014811">
    <property type="entry name" value="ArgoL1"/>
</dbReference>
<evidence type="ECO:0000259" key="2">
    <source>
        <dbReference type="PROSITE" id="PS50821"/>
    </source>
</evidence>
<evidence type="ECO:0000259" key="3">
    <source>
        <dbReference type="PROSITE" id="PS50822"/>
    </source>
</evidence>
<evidence type="ECO:0000256" key="1">
    <source>
        <dbReference type="SAM" id="MobiDB-lite"/>
    </source>
</evidence>
<feature type="region of interest" description="Disordered" evidence="1">
    <location>
        <begin position="1"/>
        <end position="37"/>
    </location>
</feature>
<feature type="domain" description="Piwi" evidence="3">
    <location>
        <begin position="661"/>
        <end position="989"/>
    </location>
</feature>
<dbReference type="PROSITE" id="PS50821">
    <property type="entry name" value="PAZ"/>
    <property type="match status" value="1"/>
</dbReference>
<dbReference type="OrthoDB" id="10252740at2759"/>
<dbReference type="InterPro" id="IPR036397">
    <property type="entry name" value="RNaseH_sf"/>
</dbReference>
<dbReference type="PROSITE" id="PS50822">
    <property type="entry name" value="PIWI"/>
    <property type="match status" value="1"/>
</dbReference>
<dbReference type="GO" id="GO:0003723">
    <property type="term" value="F:RNA binding"/>
    <property type="evidence" value="ECO:0007669"/>
    <property type="project" value="InterPro"/>
</dbReference>
<dbReference type="Proteomes" id="UP000663832">
    <property type="component" value="Unassembled WGS sequence"/>
</dbReference>
<dbReference type="Pfam" id="PF02170">
    <property type="entry name" value="PAZ"/>
    <property type="match status" value="1"/>
</dbReference>
<evidence type="ECO:0000313" key="4">
    <source>
        <dbReference type="EMBL" id="CAF0780555.1"/>
    </source>
</evidence>
<feature type="region of interest" description="Disordered" evidence="1">
    <location>
        <begin position="107"/>
        <end position="131"/>
    </location>
</feature>
<dbReference type="EMBL" id="CAJNOM010000011">
    <property type="protein sequence ID" value="CAF0780555.1"/>
    <property type="molecule type" value="Genomic_DNA"/>
</dbReference>
<dbReference type="AlphaFoldDB" id="A0A813R9V1"/>
<dbReference type="PANTHER" id="PTHR22891">
    <property type="entry name" value="EUKARYOTIC TRANSLATION INITIATION FACTOR 2C"/>
    <property type="match status" value="1"/>
</dbReference>
<feature type="domain" description="PAZ" evidence="2">
    <location>
        <begin position="360"/>
        <end position="484"/>
    </location>
</feature>
<dbReference type="Gene3D" id="3.40.50.2300">
    <property type="match status" value="1"/>
</dbReference>
<dbReference type="Gene3D" id="3.30.420.10">
    <property type="entry name" value="Ribonuclease H-like superfamily/Ribonuclease H"/>
    <property type="match status" value="1"/>
</dbReference>
<evidence type="ECO:0000313" key="5">
    <source>
        <dbReference type="Proteomes" id="UP000663832"/>
    </source>
</evidence>
<dbReference type="InterPro" id="IPR003100">
    <property type="entry name" value="PAZ_dom"/>
</dbReference>
<dbReference type="InterPro" id="IPR032474">
    <property type="entry name" value="Argonaute_N"/>
</dbReference>
<organism evidence="4 5">
    <name type="scientific">Adineta steineri</name>
    <dbReference type="NCBI Taxonomy" id="433720"/>
    <lineage>
        <taxon>Eukaryota</taxon>
        <taxon>Metazoa</taxon>
        <taxon>Spiralia</taxon>
        <taxon>Gnathifera</taxon>
        <taxon>Rotifera</taxon>
        <taxon>Eurotatoria</taxon>
        <taxon>Bdelloidea</taxon>
        <taxon>Adinetida</taxon>
        <taxon>Adinetidae</taxon>
        <taxon>Adineta</taxon>
    </lineage>
</organism>
<sequence>MSTDGNQPQTLSKKQRRKIARAQLSQATRPPDDDEHEEVNEIQTIISTQTNCSQATNVPLANNTIQIPISNINEQAENNVLITLPKSELKTTGLTITTVIPDTESKDGACDEDTDLCSPCPTPPPSRRRNKRFPITSAIPLLPPVEQKYGPPSKLKPGTLGTPTKVYTNHFPVKVAPSLMLYQYDVIVEKPSFSTPGTWEEVMSRDQRRRFVQQLATNNSFKFIFWYDEGKCFYSTISIKQQQFPLIYTLPSSNQGSLRLCIINLAGQWSTSTIFDYIRTPNSTIPLSAVRILETLLKQALQPVTHCEGSLFYRDRPEPDKRLPDGFELRLGFFQALHLTQAGLTLNLQTTLTKFYPDMEILDFLTLNLKKDVRKFGMTGNDYEKAKLVLNGCKITTKQSNYTQIYQIRSFSDIPERQTFTFTRETNVNGQKTRSDIPYNLIQYYDKEKNIQLLYPKLRCLQCYFLHERHDPKHIPIELCRILQWQECERESANEQRDRQNLSIPSPDQRYRDIMSSLRACNYRSPPTLPLCQAVQLTVDDGEMKLISARLLPAPVINDNNADINMGRINLRGKFVEPYRLKTIAFTYFGPPPPPLAAEKKTLMGKFVDSFHKMAKQFRLGPIATAPRDAVWISENEQDREVNLNAIETYFRGKKEQKCELVICIMDSYWNELRPSIKLNGTVTFGVTTQCLLYSKLQEQMDRFARTQRGSPDRILDNMCENLLRKINFKMQGINTQVSLPMPTTDASSKSVKSKNEDAWQFMGADVLHPVCRQDKPSIAAVVGSGDALCSTSAVRICKQWPRNGKCAIEAVVDLQQMVTELLEYYREANNRLPNKIVFYRDGVDDGQFARILNFEIPQLKRAFKEVYPKDTLPLLTFIVVKKRHHTRFFMLDNQNKTVNIPPGVVIDTDIVHPGQFSFFLNSHKALQGTNRPALYHVLYDEIQFTADELQLLTYYLCFTDPRSSTSEAIPSLIHQADLAASNARDLFPEKDNSTNDGYAADALEEPSLGDIVTEHLRVHESMRDKPHFG</sequence>
<comment type="caution">
    <text evidence="4">The sequence shown here is derived from an EMBL/GenBank/DDBJ whole genome shotgun (WGS) entry which is preliminary data.</text>
</comment>
<dbReference type="Gene3D" id="2.170.260.10">
    <property type="entry name" value="paz domain"/>
    <property type="match status" value="1"/>
</dbReference>
<dbReference type="InterPro" id="IPR003165">
    <property type="entry name" value="Piwi"/>
</dbReference>
<feature type="compositionally biased region" description="Polar residues" evidence="1">
    <location>
        <begin position="1"/>
        <end position="12"/>
    </location>
</feature>
<proteinExistence type="predicted"/>
<name>A0A813R9V1_9BILA</name>
<accession>A0A813R9V1</accession>
<reference evidence="4" key="1">
    <citation type="submission" date="2021-02" db="EMBL/GenBank/DDBJ databases">
        <authorList>
            <person name="Nowell W R."/>
        </authorList>
    </citation>
    <scope>NUCLEOTIDE SEQUENCE</scope>
</reference>
<dbReference type="CDD" id="cd02846">
    <property type="entry name" value="PAZ_argonaute_like"/>
    <property type="match status" value="1"/>
</dbReference>
<dbReference type="Pfam" id="PF16486">
    <property type="entry name" value="ArgoN"/>
    <property type="match status" value="1"/>
</dbReference>
<dbReference type="SUPFAM" id="SSF53098">
    <property type="entry name" value="Ribonuclease H-like"/>
    <property type="match status" value="1"/>
</dbReference>
<dbReference type="InterPro" id="IPR012337">
    <property type="entry name" value="RNaseH-like_sf"/>
</dbReference>
<dbReference type="SMART" id="SM01163">
    <property type="entry name" value="DUF1785"/>
    <property type="match status" value="1"/>
</dbReference>